<name>G8QT23_SPHPG</name>
<organism evidence="9 10">
    <name type="scientific">Sphaerochaeta pleomorpha (strain ATCC BAA-1885 / DSM 22778 / Grapes)</name>
    <dbReference type="NCBI Taxonomy" id="158190"/>
    <lineage>
        <taxon>Bacteria</taxon>
        <taxon>Pseudomonadati</taxon>
        <taxon>Spirochaetota</taxon>
        <taxon>Spirochaetia</taxon>
        <taxon>Spirochaetales</taxon>
        <taxon>Sphaerochaetaceae</taxon>
        <taxon>Sphaerochaeta</taxon>
    </lineage>
</organism>
<comment type="similarity">
    <text evidence="7">Belongs to the binding-protein-dependent transport system permease family.</text>
</comment>
<dbReference type="Proteomes" id="UP000005632">
    <property type="component" value="Chromosome"/>
</dbReference>
<feature type="transmembrane region" description="Helical" evidence="7">
    <location>
        <begin position="93"/>
        <end position="114"/>
    </location>
</feature>
<dbReference type="SUPFAM" id="SSF161098">
    <property type="entry name" value="MetI-like"/>
    <property type="match status" value="1"/>
</dbReference>
<dbReference type="EMBL" id="CP003155">
    <property type="protein sequence ID" value="AEV27928.1"/>
    <property type="molecule type" value="Genomic_DNA"/>
</dbReference>
<comment type="subcellular location">
    <subcellularLocation>
        <location evidence="1 7">Cell membrane</location>
        <topology evidence="1 7">Multi-pass membrane protein</topology>
    </subcellularLocation>
</comment>
<evidence type="ECO:0000256" key="6">
    <source>
        <dbReference type="ARBA" id="ARBA00023136"/>
    </source>
</evidence>
<evidence type="ECO:0000313" key="10">
    <source>
        <dbReference type="Proteomes" id="UP000005632"/>
    </source>
</evidence>
<dbReference type="AlphaFoldDB" id="G8QT23"/>
<keyword evidence="4 7" id="KW-0812">Transmembrane</keyword>
<keyword evidence="9" id="KW-0762">Sugar transport</keyword>
<dbReference type="GO" id="GO:0005886">
    <property type="term" value="C:plasma membrane"/>
    <property type="evidence" value="ECO:0007669"/>
    <property type="project" value="UniProtKB-SubCell"/>
</dbReference>
<gene>
    <name evidence="9" type="ordered locus">SpiGrapes_0064</name>
</gene>
<dbReference type="InterPro" id="IPR000515">
    <property type="entry name" value="MetI-like"/>
</dbReference>
<proteinExistence type="inferred from homology"/>
<evidence type="ECO:0000256" key="7">
    <source>
        <dbReference type="RuleBase" id="RU363032"/>
    </source>
</evidence>
<keyword evidence="2 7" id="KW-0813">Transport</keyword>
<dbReference type="PANTHER" id="PTHR30193:SF37">
    <property type="entry name" value="INNER MEMBRANE ABC TRANSPORTER PERMEASE PROTEIN YCJO"/>
    <property type="match status" value="1"/>
</dbReference>
<dbReference type="InterPro" id="IPR035906">
    <property type="entry name" value="MetI-like_sf"/>
</dbReference>
<dbReference type="GO" id="GO:0055085">
    <property type="term" value="P:transmembrane transport"/>
    <property type="evidence" value="ECO:0007669"/>
    <property type="project" value="InterPro"/>
</dbReference>
<evidence type="ECO:0000256" key="3">
    <source>
        <dbReference type="ARBA" id="ARBA00022475"/>
    </source>
</evidence>
<dbReference type="KEGG" id="sgp:SpiGrapes_0064"/>
<reference evidence="9 10" key="1">
    <citation type="submission" date="2011-11" db="EMBL/GenBank/DDBJ databases">
        <title>Complete sequence of Spirochaeta sp. grapes.</title>
        <authorList>
            <consortium name="US DOE Joint Genome Institute"/>
            <person name="Lucas S."/>
            <person name="Han J."/>
            <person name="Lapidus A."/>
            <person name="Cheng J.-F."/>
            <person name="Goodwin L."/>
            <person name="Pitluck S."/>
            <person name="Peters L."/>
            <person name="Ovchinnikova G."/>
            <person name="Munk A.C."/>
            <person name="Detter J.C."/>
            <person name="Han C."/>
            <person name="Tapia R."/>
            <person name="Land M."/>
            <person name="Hauser L."/>
            <person name="Kyrpides N."/>
            <person name="Ivanova N."/>
            <person name="Pagani I."/>
            <person name="Ritalahtilisa K."/>
            <person name="Loeffler F."/>
            <person name="Woyke T."/>
        </authorList>
    </citation>
    <scope>NUCLEOTIDE SEQUENCE [LARGE SCALE GENOMIC DNA]</scope>
    <source>
        <strain evidence="10">ATCC BAA-1885 / DSM 22778 / Grapes</strain>
    </source>
</reference>
<dbReference type="OrthoDB" id="368874at2"/>
<evidence type="ECO:0000256" key="5">
    <source>
        <dbReference type="ARBA" id="ARBA00022989"/>
    </source>
</evidence>
<evidence type="ECO:0000256" key="2">
    <source>
        <dbReference type="ARBA" id="ARBA00022448"/>
    </source>
</evidence>
<keyword evidence="3" id="KW-1003">Cell membrane</keyword>
<keyword evidence="6 7" id="KW-0472">Membrane</keyword>
<dbReference type="HOGENOM" id="CLU_016047_0_2_12"/>
<keyword evidence="10" id="KW-1185">Reference proteome</keyword>
<dbReference type="eggNOG" id="COG1175">
    <property type="taxonomic scope" value="Bacteria"/>
</dbReference>
<dbReference type="PANTHER" id="PTHR30193">
    <property type="entry name" value="ABC TRANSPORTER PERMEASE PROTEIN"/>
    <property type="match status" value="1"/>
</dbReference>
<dbReference type="Gene3D" id="1.10.3720.10">
    <property type="entry name" value="MetI-like"/>
    <property type="match status" value="1"/>
</dbReference>
<keyword evidence="5 7" id="KW-1133">Transmembrane helix</keyword>
<sequence>MASKDSSDNGFFKRKGKKTISPRSRRDAIAFICFTAPNFLLLGIFVFWPILYSLFLSFFKWNMIAPNKTFLGLENYQVLFDDPVFWQVTRNTLILAFVTVVVKLTIALVLALQLNTKVKGQAFYRAIIFSPTFTTSVAVAMVWTWIFEPNFGLLKVFISLFGMKAPNWIYDVHYSLPAVIIVLIWSGLGYDMVLFLAGLKNIPKDIYDAALVDGVNPWQNFWYITFPLLSPTTFFLTITSIIAALKAFDIVAIMTEGGPLNSSNVFVLYLYQNAFQWFKTGYASALAVILFTLIIVITLFQNRLSKHWVHY</sequence>
<dbReference type="RefSeq" id="WP_014268777.1">
    <property type="nucleotide sequence ID" value="NC_016633.1"/>
</dbReference>
<feature type="transmembrane region" description="Helical" evidence="7">
    <location>
        <begin position="281"/>
        <end position="300"/>
    </location>
</feature>
<dbReference type="Pfam" id="PF00528">
    <property type="entry name" value="BPD_transp_1"/>
    <property type="match status" value="1"/>
</dbReference>
<feature type="transmembrane region" description="Helical" evidence="7">
    <location>
        <begin position="220"/>
        <end position="245"/>
    </location>
</feature>
<dbReference type="CDD" id="cd06261">
    <property type="entry name" value="TM_PBP2"/>
    <property type="match status" value="1"/>
</dbReference>
<feature type="domain" description="ABC transmembrane type-1" evidence="8">
    <location>
        <begin position="89"/>
        <end position="301"/>
    </location>
</feature>
<feature type="transmembrane region" description="Helical" evidence="7">
    <location>
        <begin position="28"/>
        <end position="51"/>
    </location>
</feature>
<evidence type="ECO:0000256" key="1">
    <source>
        <dbReference type="ARBA" id="ARBA00004651"/>
    </source>
</evidence>
<protein>
    <submittedName>
        <fullName evidence="9">Permease component of ABC-type sugar transporter</fullName>
    </submittedName>
</protein>
<dbReference type="InterPro" id="IPR051393">
    <property type="entry name" value="ABC_transporter_permease"/>
</dbReference>
<evidence type="ECO:0000313" key="9">
    <source>
        <dbReference type="EMBL" id="AEV27928.1"/>
    </source>
</evidence>
<accession>G8QT23</accession>
<evidence type="ECO:0000256" key="4">
    <source>
        <dbReference type="ARBA" id="ARBA00022692"/>
    </source>
</evidence>
<feature type="transmembrane region" description="Helical" evidence="7">
    <location>
        <begin position="126"/>
        <end position="146"/>
    </location>
</feature>
<feature type="transmembrane region" description="Helical" evidence="7">
    <location>
        <begin position="174"/>
        <end position="199"/>
    </location>
</feature>
<dbReference type="STRING" id="158190.SpiGrapes_0064"/>
<evidence type="ECO:0000259" key="8">
    <source>
        <dbReference type="PROSITE" id="PS50928"/>
    </source>
</evidence>
<dbReference type="PROSITE" id="PS50928">
    <property type="entry name" value="ABC_TM1"/>
    <property type="match status" value="1"/>
</dbReference>